<dbReference type="Pfam" id="PF08240">
    <property type="entry name" value="ADH_N"/>
    <property type="match status" value="1"/>
</dbReference>
<dbReference type="Pfam" id="PF00107">
    <property type="entry name" value="ADH_zinc_N"/>
    <property type="match status" value="1"/>
</dbReference>
<proteinExistence type="predicted"/>
<dbReference type="InterPro" id="IPR020843">
    <property type="entry name" value="ER"/>
</dbReference>
<dbReference type="SUPFAM" id="SSF57959">
    <property type="entry name" value="Leucine zipper domain"/>
    <property type="match status" value="1"/>
</dbReference>
<feature type="domain" description="Enoyl reductase (ER)" evidence="2">
    <location>
        <begin position="397"/>
        <end position="710"/>
    </location>
</feature>
<dbReference type="GO" id="GO:0003700">
    <property type="term" value="F:DNA-binding transcription factor activity"/>
    <property type="evidence" value="ECO:0007669"/>
    <property type="project" value="InterPro"/>
</dbReference>
<evidence type="ECO:0000256" key="1">
    <source>
        <dbReference type="SAM" id="MobiDB-lite"/>
    </source>
</evidence>
<dbReference type="STRING" id="5539.A0A3E2HJ70"/>
<dbReference type="InterPro" id="IPR021833">
    <property type="entry name" value="DUF3425"/>
</dbReference>
<dbReference type="GO" id="GO:0005739">
    <property type="term" value="C:mitochondrion"/>
    <property type="evidence" value="ECO:0007669"/>
    <property type="project" value="TreeGrafter"/>
</dbReference>
<accession>A0A3E2HJ70</accession>
<dbReference type="GO" id="GO:0016491">
    <property type="term" value="F:oxidoreductase activity"/>
    <property type="evidence" value="ECO:0007669"/>
    <property type="project" value="InterPro"/>
</dbReference>
<protein>
    <recommendedName>
        <fullName evidence="2">Enoyl reductase (ER) domain-containing protein</fullName>
    </recommendedName>
</protein>
<feature type="region of interest" description="Disordered" evidence="1">
    <location>
        <begin position="97"/>
        <end position="130"/>
    </location>
</feature>
<evidence type="ECO:0000313" key="3">
    <source>
        <dbReference type="EMBL" id="RFU33263.1"/>
    </source>
</evidence>
<keyword evidence="4" id="KW-1185">Reference proteome</keyword>
<dbReference type="Pfam" id="PF11905">
    <property type="entry name" value="DUF3425"/>
    <property type="match status" value="1"/>
</dbReference>
<evidence type="ECO:0000259" key="2">
    <source>
        <dbReference type="SMART" id="SM00829"/>
    </source>
</evidence>
<organism evidence="3 4">
    <name type="scientific">Scytalidium lignicola</name>
    <name type="common">Hyphomycete</name>
    <dbReference type="NCBI Taxonomy" id="5539"/>
    <lineage>
        <taxon>Eukaryota</taxon>
        <taxon>Fungi</taxon>
        <taxon>Dikarya</taxon>
        <taxon>Ascomycota</taxon>
        <taxon>Pezizomycotina</taxon>
        <taxon>Leotiomycetes</taxon>
        <taxon>Leotiomycetes incertae sedis</taxon>
        <taxon>Scytalidium</taxon>
    </lineage>
</organism>
<dbReference type="CDD" id="cd14688">
    <property type="entry name" value="bZIP_YAP"/>
    <property type="match status" value="1"/>
</dbReference>
<dbReference type="InterPro" id="IPR013154">
    <property type="entry name" value="ADH-like_N"/>
</dbReference>
<comment type="caution">
    <text evidence="3">The sequence shown here is derived from an EMBL/GenBank/DDBJ whole genome shotgun (WGS) entry which is preliminary data.</text>
</comment>
<dbReference type="Gene3D" id="3.90.180.10">
    <property type="entry name" value="Medium-chain alcohol dehydrogenases, catalytic domain"/>
    <property type="match status" value="1"/>
</dbReference>
<dbReference type="Proteomes" id="UP000258309">
    <property type="component" value="Unassembled WGS sequence"/>
</dbReference>
<dbReference type="PROSITE" id="PS01162">
    <property type="entry name" value="QOR_ZETA_CRYSTAL"/>
    <property type="match status" value="1"/>
</dbReference>
<dbReference type="Gene3D" id="1.20.5.170">
    <property type="match status" value="1"/>
</dbReference>
<dbReference type="InterPro" id="IPR046347">
    <property type="entry name" value="bZIP_sf"/>
</dbReference>
<dbReference type="GO" id="GO:0008270">
    <property type="term" value="F:zinc ion binding"/>
    <property type="evidence" value="ECO:0007669"/>
    <property type="project" value="InterPro"/>
</dbReference>
<dbReference type="EMBL" id="NCSJ02000038">
    <property type="protein sequence ID" value="RFU33263.1"/>
    <property type="molecule type" value="Genomic_DNA"/>
</dbReference>
<feature type="non-terminal residue" evidence="3">
    <location>
        <position position="720"/>
    </location>
</feature>
<dbReference type="AlphaFoldDB" id="A0A3E2HJ70"/>
<reference evidence="3 4" key="1">
    <citation type="submission" date="2018-05" db="EMBL/GenBank/DDBJ databases">
        <title>Draft genome sequence of Scytalidium lignicola DSM 105466, a ubiquitous saprotrophic fungus.</title>
        <authorList>
            <person name="Buettner E."/>
            <person name="Gebauer A.M."/>
            <person name="Hofrichter M."/>
            <person name="Liers C."/>
            <person name="Kellner H."/>
        </authorList>
    </citation>
    <scope>NUCLEOTIDE SEQUENCE [LARGE SCALE GENOMIC DNA]</scope>
    <source>
        <strain evidence="3 4">DSM 105466</strain>
    </source>
</reference>
<dbReference type="CDD" id="cd08241">
    <property type="entry name" value="QOR1"/>
    <property type="match status" value="1"/>
</dbReference>
<dbReference type="SUPFAM" id="SSF50129">
    <property type="entry name" value="GroES-like"/>
    <property type="match status" value="1"/>
</dbReference>
<dbReference type="SMART" id="SM00829">
    <property type="entry name" value="PKS_ER"/>
    <property type="match status" value="1"/>
</dbReference>
<dbReference type="Gene3D" id="3.40.50.720">
    <property type="entry name" value="NAD(P)-binding Rossmann-like Domain"/>
    <property type="match status" value="1"/>
</dbReference>
<dbReference type="InterPro" id="IPR011032">
    <property type="entry name" value="GroES-like_sf"/>
</dbReference>
<dbReference type="InterPro" id="IPR013149">
    <property type="entry name" value="ADH-like_C"/>
</dbReference>
<feature type="non-terminal residue" evidence="3">
    <location>
        <position position="1"/>
    </location>
</feature>
<evidence type="ECO:0000313" key="4">
    <source>
        <dbReference type="Proteomes" id="UP000258309"/>
    </source>
</evidence>
<dbReference type="InterPro" id="IPR051397">
    <property type="entry name" value="Zn-ADH-like_protein"/>
</dbReference>
<dbReference type="SUPFAM" id="SSF51735">
    <property type="entry name" value="NAD(P)-binding Rossmann-fold domains"/>
    <property type="match status" value="1"/>
</dbReference>
<dbReference type="OrthoDB" id="5086080at2759"/>
<feature type="region of interest" description="Disordered" evidence="1">
    <location>
        <begin position="1"/>
        <end position="43"/>
    </location>
</feature>
<dbReference type="InterPro" id="IPR002364">
    <property type="entry name" value="Quin_OxRdtase/zeta-crystal_CS"/>
</dbReference>
<sequence length="720" mass="79969">MAERNSSTGESKRPNRRSLASSQIAKKRELDRAAQRASRERARNRMAFLEEKLQRLEADDKQAQISELMSVIGDLRNENSQLRAALLKIRSWADISTQPNTDDQKTSASPTSQSPSPSAGLLDLINGSTPQAPVDQALDHAVGDLTAQACQESTNRSFDSDINERGSRPLFDIDDLEMSVMGANMPASAWNEPTDLPYQCNIPSPLHGLVDFDPASFFWPSYPSTSNGCYSPSSVVPDEEKWSFGNEAYTFGVESSKKTSTNLNTIDPHAPFKAILWGWDVVDEEQRSHPMWTALRKVDEQIFGNWQSKAQKIALMFVTHRLLIYRSNPTQENLERVPSFLRPRPSQERIQHPLVIDFLIWPGLRDRLVFSHEKYTRTGEFSAMYCNCLRFHWPFPDTDILTYPIPNATQYLIDVQACAANFFDLLQVRGKYQTQPPFPWIAGFEFAGIVLSTPSIGKTRFQIGDRVFGASQGAYATKICADENKLQPVPPSWTIEEAAGLYLTGPTSYASLVLSAKLQEGEWCLIHGAAGGVGLAAVQIAKALGAKVIATTTISANIEACKSFGADFVIDYAQFAQWESEVLRITNSHGVDVVLDPVGLVSQSLKCAAWCARVIVVGFAGGQIEKIAANRVLLKNVSIVGLHWGAYEKFDPNTVPEVWKGLFELISERKYRGIVYQSTNTIQRKFVGLDDVGRALRVLENKEAWGKLVITIPQLGISNL</sequence>
<dbReference type="PANTHER" id="PTHR43677">
    <property type="entry name" value="SHORT-CHAIN DEHYDROGENASE/REDUCTASE"/>
    <property type="match status" value="1"/>
</dbReference>
<gene>
    <name evidence="3" type="ORF">B7463_g3048</name>
</gene>
<dbReference type="InterPro" id="IPR036291">
    <property type="entry name" value="NAD(P)-bd_dom_sf"/>
</dbReference>
<feature type="compositionally biased region" description="Basic and acidic residues" evidence="1">
    <location>
        <begin position="26"/>
        <end position="43"/>
    </location>
</feature>
<dbReference type="PANTHER" id="PTHR43677:SF4">
    <property type="entry name" value="QUINONE OXIDOREDUCTASE-LIKE PROTEIN 2"/>
    <property type="match status" value="1"/>
</dbReference>
<name>A0A3E2HJ70_SCYLI</name>
<feature type="compositionally biased region" description="Low complexity" evidence="1">
    <location>
        <begin position="106"/>
        <end position="119"/>
    </location>
</feature>